<name>A0A9R1VMQ7_LACSA</name>
<evidence type="ECO:0000259" key="1">
    <source>
        <dbReference type="PROSITE" id="PS50191"/>
    </source>
</evidence>
<dbReference type="Pfam" id="PF00650">
    <property type="entry name" value="CRAL_TRIO"/>
    <property type="match status" value="1"/>
</dbReference>
<dbReference type="SUPFAM" id="SSF52087">
    <property type="entry name" value="CRAL/TRIO domain"/>
    <property type="match status" value="1"/>
</dbReference>
<gene>
    <name evidence="2" type="ORF">LSAT_V11C500256630</name>
</gene>
<keyword evidence="3" id="KW-1185">Reference proteome</keyword>
<proteinExistence type="predicted"/>
<dbReference type="AlphaFoldDB" id="A0A9R1VMQ7"/>
<protein>
    <recommendedName>
        <fullName evidence="1">CRAL-TRIO domain-containing protein</fullName>
    </recommendedName>
</protein>
<evidence type="ECO:0000313" key="2">
    <source>
        <dbReference type="EMBL" id="KAJ0207458.1"/>
    </source>
</evidence>
<dbReference type="Gene3D" id="3.40.525.10">
    <property type="entry name" value="CRAL-TRIO lipid binding domain"/>
    <property type="match status" value="1"/>
</dbReference>
<comment type="caution">
    <text evidence="2">The sequence shown here is derived from an EMBL/GenBank/DDBJ whole genome shotgun (WGS) entry which is preliminary data.</text>
</comment>
<accession>A0A9R1VMQ7</accession>
<dbReference type="PANTHER" id="PTHR46226">
    <property type="entry name" value="CRAL-TRIO DOMAIN-CONTAINING PROTEIN"/>
    <property type="match status" value="1"/>
</dbReference>
<dbReference type="InterPro" id="IPR036865">
    <property type="entry name" value="CRAL-TRIO_dom_sf"/>
</dbReference>
<dbReference type="Proteomes" id="UP000235145">
    <property type="component" value="Unassembled WGS sequence"/>
</dbReference>
<organism evidence="2 3">
    <name type="scientific">Lactuca sativa</name>
    <name type="common">Garden lettuce</name>
    <dbReference type="NCBI Taxonomy" id="4236"/>
    <lineage>
        <taxon>Eukaryota</taxon>
        <taxon>Viridiplantae</taxon>
        <taxon>Streptophyta</taxon>
        <taxon>Embryophyta</taxon>
        <taxon>Tracheophyta</taxon>
        <taxon>Spermatophyta</taxon>
        <taxon>Magnoliopsida</taxon>
        <taxon>eudicotyledons</taxon>
        <taxon>Gunneridae</taxon>
        <taxon>Pentapetalae</taxon>
        <taxon>asterids</taxon>
        <taxon>campanulids</taxon>
        <taxon>Asterales</taxon>
        <taxon>Asteraceae</taxon>
        <taxon>Cichorioideae</taxon>
        <taxon>Cichorieae</taxon>
        <taxon>Lactucinae</taxon>
        <taxon>Lactuca</taxon>
    </lineage>
</organism>
<sequence>MRISFLILNLYVHGQMSGLKKRLNYTKKKMEDIKYIRTISREEKEIQRTCSDAIYANAGNLYWTSVVAVEVVANPGKPQQKNRKYIAKCVKVLDMSGLKLSALNQIKLLTTISTVHDLNYPEKTITYYIVNVPYVFLAYWKLGYIGRDGVTCEYESVPEKGMQLLVEDRTFKNTSMVYLEFDHGECLCRIGEQLLSRFDTTYQKRELSTMAECAKILSQFFDLLNIFELNGLPSDENL</sequence>
<dbReference type="PANTHER" id="PTHR46226:SF7">
    <property type="entry name" value="CRAL-TRIO LIPID BINDING DOMAIN, CRAL_TRIO DOMAIN, CRAL_TRIO DOMAIN SUPERFAMILY"/>
    <property type="match status" value="1"/>
</dbReference>
<dbReference type="EMBL" id="NBSK02000005">
    <property type="protein sequence ID" value="KAJ0207458.1"/>
    <property type="molecule type" value="Genomic_DNA"/>
</dbReference>
<evidence type="ECO:0000313" key="3">
    <source>
        <dbReference type="Proteomes" id="UP000235145"/>
    </source>
</evidence>
<reference evidence="2 3" key="1">
    <citation type="journal article" date="2017" name="Nat. Commun.">
        <title>Genome assembly with in vitro proximity ligation data and whole-genome triplication in lettuce.</title>
        <authorList>
            <person name="Reyes-Chin-Wo S."/>
            <person name="Wang Z."/>
            <person name="Yang X."/>
            <person name="Kozik A."/>
            <person name="Arikit S."/>
            <person name="Song C."/>
            <person name="Xia L."/>
            <person name="Froenicke L."/>
            <person name="Lavelle D.O."/>
            <person name="Truco M.J."/>
            <person name="Xia R."/>
            <person name="Zhu S."/>
            <person name="Xu C."/>
            <person name="Xu H."/>
            <person name="Xu X."/>
            <person name="Cox K."/>
            <person name="Korf I."/>
            <person name="Meyers B.C."/>
            <person name="Michelmore R.W."/>
        </authorList>
    </citation>
    <scope>NUCLEOTIDE SEQUENCE [LARGE SCALE GENOMIC DNA]</scope>
    <source>
        <strain evidence="3">cv. Salinas</strain>
        <tissue evidence="2">Seedlings</tissue>
    </source>
</reference>
<dbReference type="InterPro" id="IPR001251">
    <property type="entry name" value="CRAL-TRIO_dom"/>
</dbReference>
<dbReference type="PROSITE" id="PS50191">
    <property type="entry name" value="CRAL_TRIO"/>
    <property type="match status" value="1"/>
</dbReference>
<feature type="domain" description="CRAL-TRIO" evidence="1">
    <location>
        <begin position="61"/>
        <end position="142"/>
    </location>
</feature>